<proteinExistence type="predicted"/>
<evidence type="ECO:0000256" key="1">
    <source>
        <dbReference type="SAM" id="Phobius"/>
    </source>
</evidence>
<organism evidence="2 3">
    <name type="scientific">Actinomadura bangladeshensis</name>
    <dbReference type="NCBI Taxonomy" id="453573"/>
    <lineage>
        <taxon>Bacteria</taxon>
        <taxon>Bacillati</taxon>
        <taxon>Actinomycetota</taxon>
        <taxon>Actinomycetes</taxon>
        <taxon>Streptosporangiales</taxon>
        <taxon>Thermomonosporaceae</taxon>
        <taxon>Actinomadura</taxon>
    </lineage>
</organism>
<dbReference type="RefSeq" id="WP_163060772.1">
    <property type="nucleotide sequence ID" value="NZ_JAAGLI010000808.1"/>
</dbReference>
<feature type="transmembrane region" description="Helical" evidence="1">
    <location>
        <begin position="12"/>
        <end position="35"/>
    </location>
</feature>
<name>A0A6L9QNM8_9ACTN</name>
<reference evidence="2 3" key="1">
    <citation type="submission" date="2020-01" db="EMBL/GenBank/DDBJ databases">
        <title>Insect and environment-associated Actinomycetes.</title>
        <authorList>
            <person name="Currrie C."/>
            <person name="Chevrette M."/>
            <person name="Carlson C."/>
            <person name="Stubbendieck R."/>
            <person name="Wendt-Pienkowski E."/>
        </authorList>
    </citation>
    <scope>NUCLEOTIDE SEQUENCE [LARGE SCALE GENOMIC DNA]</scope>
    <source>
        <strain evidence="2 3">SID10258</strain>
    </source>
</reference>
<comment type="caution">
    <text evidence="2">The sequence shown here is derived from an EMBL/GenBank/DDBJ whole genome shotgun (WGS) entry which is preliminary data.</text>
</comment>
<evidence type="ECO:0000313" key="3">
    <source>
        <dbReference type="Proteomes" id="UP000475532"/>
    </source>
</evidence>
<sequence>MGHVSLAGLLRSTVGTVLALLACTGLVALMAALAVTHAPDGTRDLDAYNSAPRCPSAPSAPAECRWTQEFTVSDVRRTFKKGKLDRATLTDADGTAWKTEYVTNGPVLDDMDKGDRVTGTIWRGRVTEVAMNGDSQATEAAPDDLRARFFIGALIVIPPSLLMGAVCVWRLGSRWAHRHAPQDPTPGMTAALGLAVAGYFTGLASALLTSAAGENVWAVAAVWLPLTAVMAVATRVYVVQKRKRGPFGVSSPPGSPETR</sequence>
<keyword evidence="1" id="KW-1133">Transmembrane helix</keyword>
<feature type="transmembrane region" description="Helical" evidence="1">
    <location>
        <begin position="216"/>
        <end position="238"/>
    </location>
</feature>
<feature type="transmembrane region" description="Helical" evidence="1">
    <location>
        <begin position="149"/>
        <end position="169"/>
    </location>
</feature>
<evidence type="ECO:0000313" key="2">
    <source>
        <dbReference type="EMBL" id="NEA26708.1"/>
    </source>
</evidence>
<dbReference type="AlphaFoldDB" id="A0A6L9QNM8"/>
<keyword evidence="1" id="KW-0472">Membrane</keyword>
<dbReference type="EMBL" id="JAAGLI010000808">
    <property type="protein sequence ID" value="NEA26708.1"/>
    <property type="molecule type" value="Genomic_DNA"/>
</dbReference>
<accession>A0A6L9QNM8</accession>
<feature type="transmembrane region" description="Helical" evidence="1">
    <location>
        <begin position="190"/>
        <end position="210"/>
    </location>
</feature>
<dbReference type="Proteomes" id="UP000475532">
    <property type="component" value="Unassembled WGS sequence"/>
</dbReference>
<gene>
    <name evidence="2" type="ORF">G3I70_30045</name>
</gene>
<keyword evidence="1" id="KW-0812">Transmembrane</keyword>
<protein>
    <submittedName>
        <fullName evidence="2">Uncharacterized protein</fullName>
    </submittedName>
</protein>